<feature type="domain" description="HTH merR-type" evidence="3">
    <location>
        <begin position="26"/>
        <end position="96"/>
    </location>
</feature>
<dbReference type="InterPro" id="IPR011256">
    <property type="entry name" value="Reg_factor_effector_dom_sf"/>
</dbReference>
<dbReference type="Proteomes" id="UP000274762">
    <property type="component" value="Unassembled WGS sequence"/>
</dbReference>
<dbReference type="Gene3D" id="3.20.80.10">
    <property type="entry name" value="Regulatory factor, effector binding domain"/>
    <property type="match status" value="1"/>
</dbReference>
<dbReference type="SUPFAM" id="SSF46955">
    <property type="entry name" value="Putative DNA-binding domain"/>
    <property type="match status" value="1"/>
</dbReference>
<dbReference type="EMBL" id="RBKV01000001">
    <property type="protein sequence ID" value="RKR93926.1"/>
    <property type="molecule type" value="Genomic_DNA"/>
</dbReference>
<dbReference type="InterPro" id="IPR047057">
    <property type="entry name" value="MerR_fam"/>
</dbReference>
<evidence type="ECO:0000313" key="4">
    <source>
        <dbReference type="EMBL" id="RKR93926.1"/>
    </source>
</evidence>
<name>A0A495JY90_WILMA</name>
<keyword evidence="2" id="KW-0175">Coiled coil</keyword>
<proteinExistence type="predicted"/>
<dbReference type="GO" id="GO:0003677">
    <property type="term" value="F:DNA binding"/>
    <property type="evidence" value="ECO:0007669"/>
    <property type="project" value="UniProtKB-KW"/>
</dbReference>
<gene>
    <name evidence="4" type="ORF">DFJ75_0715</name>
</gene>
<comment type="caution">
    <text evidence="4">The sequence shown here is derived from an EMBL/GenBank/DDBJ whole genome shotgun (WGS) entry which is preliminary data.</text>
</comment>
<dbReference type="GO" id="GO:0003700">
    <property type="term" value="F:DNA-binding transcription factor activity"/>
    <property type="evidence" value="ECO:0007669"/>
    <property type="project" value="InterPro"/>
</dbReference>
<dbReference type="PANTHER" id="PTHR30204:SF97">
    <property type="entry name" value="MERR FAMILY REGULATORY PROTEIN"/>
    <property type="match status" value="1"/>
</dbReference>
<accession>A0A495JY90</accession>
<sequence length="296" mass="32939">MREPNKLLCDTLDPDTVSACNVGTAMKTIGDFAKLGRVSVRMLRHYDSIGLLTPQVIDPHSGYRFYEVSQLERLNRIVALKDLGLRLEQVRRILDGELTGADLRAMLRLRQVELESQIRQDQHRLARVEARLRLIESEDNMSEPNITTKTVEPATTIGLRALADSVTSEDIGPVIQPLYPRIIEALGAVGQTPVGPSIAYYAPAPEHSPDAVWVHATFPVAADSVAGLETFDIPGGEVASMIHLGSMDQIDSTYQTLNRWVGEQGYRLTGQGREIYLEMSDDQSQWVTEVQVDFVR</sequence>
<dbReference type="InterPro" id="IPR009061">
    <property type="entry name" value="DNA-bd_dom_put_sf"/>
</dbReference>
<evidence type="ECO:0000256" key="1">
    <source>
        <dbReference type="ARBA" id="ARBA00023125"/>
    </source>
</evidence>
<evidence type="ECO:0000256" key="2">
    <source>
        <dbReference type="SAM" id="Coils"/>
    </source>
</evidence>
<dbReference type="SMART" id="SM00422">
    <property type="entry name" value="HTH_MERR"/>
    <property type="match status" value="1"/>
</dbReference>
<dbReference type="PROSITE" id="PS50937">
    <property type="entry name" value="HTH_MERR_2"/>
    <property type="match status" value="1"/>
</dbReference>
<dbReference type="SUPFAM" id="SSF55136">
    <property type="entry name" value="Probable bacterial effector-binding domain"/>
    <property type="match status" value="1"/>
</dbReference>
<dbReference type="CDD" id="cd01107">
    <property type="entry name" value="HTH_BmrR"/>
    <property type="match status" value="1"/>
</dbReference>
<dbReference type="Gene3D" id="1.10.1660.10">
    <property type="match status" value="1"/>
</dbReference>
<dbReference type="InterPro" id="IPR029442">
    <property type="entry name" value="GyrI-like"/>
</dbReference>
<dbReference type="InterPro" id="IPR000551">
    <property type="entry name" value="MerR-type_HTH_dom"/>
</dbReference>
<dbReference type="AlphaFoldDB" id="A0A495JY90"/>
<dbReference type="SMART" id="SM00871">
    <property type="entry name" value="AraC_E_bind"/>
    <property type="match status" value="1"/>
</dbReference>
<organism evidence="4 5">
    <name type="scientific">Williamsia marianensis</name>
    <dbReference type="NCBI Taxonomy" id="85044"/>
    <lineage>
        <taxon>Bacteria</taxon>
        <taxon>Bacillati</taxon>
        <taxon>Actinomycetota</taxon>
        <taxon>Actinomycetes</taxon>
        <taxon>Mycobacteriales</taxon>
        <taxon>Nocardiaceae</taxon>
        <taxon>Williamsia</taxon>
    </lineage>
</organism>
<dbReference type="InterPro" id="IPR010499">
    <property type="entry name" value="AraC_E-bd"/>
</dbReference>
<dbReference type="Pfam" id="PF06445">
    <property type="entry name" value="GyrI-like"/>
    <property type="match status" value="1"/>
</dbReference>
<dbReference type="PANTHER" id="PTHR30204">
    <property type="entry name" value="REDOX-CYCLING DRUG-SENSING TRANSCRIPTIONAL ACTIVATOR SOXR"/>
    <property type="match status" value="1"/>
</dbReference>
<keyword evidence="1 4" id="KW-0238">DNA-binding</keyword>
<evidence type="ECO:0000259" key="3">
    <source>
        <dbReference type="PROSITE" id="PS50937"/>
    </source>
</evidence>
<dbReference type="Pfam" id="PF13411">
    <property type="entry name" value="MerR_1"/>
    <property type="match status" value="1"/>
</dbReference>
<protein>
    <submittedName>
        <fullName evidence="4">DNA-binding transcriptional MerR regulator</fullName>
    </submittedName>
</protein>
<reference evidence="4 5" key="1">
    <citation type="submission" date="2018-10" db="EMBL/GenBank/DDBJ databases">
        <title>Sequencing the genomes of 1000 actinobacteria strains.</title>
        <authorList>
            <person name="Klenk H.-P."/>
        </authorList>
    </citation>
    <scope>NUCLEOTIDE SEQUENCE [LARGE SCALE GENOMIC DNA]</scope>
    <source>
        <strain evidence="4 5">DSM 44343</strain>
    </source>
</reference>
<feature type="coiled-coil region" evidence="2">
    <location>
        <begin position="111"/>
        <end position="138"/>
    </location>
</feature>
<evidence type="ECO:0000313" key="5">
    <source>
        <dbReference type="Proteomes" id="UP000274762"/>
    </source>
</evidence>